<dbReference type="HOGENOM" id="CLU_020027_11_1_1"/>
<evidence type="ECO:0000259" key="3">
    <source>
        <dbReference type="Pfam" id="PF00144"/>
    </source>
</evidence>
<dbReference type="InterPro" id="IPR001466">
    <property type="entry name" value="Beta-lactam-related"/>
</dbReference>
<dbReference type="Proteomes" id="UP000016936">
    <property type="component" value="Unassembled WGS sequence"/>
</dbReference>
<organism evidence="4 5">
    <name type="scientific">Cochliobolus heterostrophus (strain C5 / ATCC 48332 / race O)</name>
    <name type="common">Southern corn leaf blight fungus</name>
    <name type="synonym">Bipolaris maydis</name>
    <dbReference type="NCBI Taxonomy" id="701091"/>
    <lineage>
        <taxon>Eukaryota</taxon>
        <taxon>Fungi</taxon>
        <taxon>Dikarya</taxon>
        <taxon>Ascomycota</taxon>
        <taxon>Pezizomycotina</taxon>
        <taxon>Dothideomycetes</taxon>
        <taxon>Pleosporomycetidae</taxon>
        <taxon>Pleosporales</taxon>
        <taxon>Pleosporineae</taxon>
        <taxon>Pleosporaceae</taxon>
        <taxon>Bipolaris</taxon>
    </lineage>
</organism>
<protein>
    <recommendedName>
        <fullName evidence="3">Beta-lactamase-related domain-containing protein</fullName>
    </recommendedName>
</protein>
<dbReference type="GO" id="GO:0016787">
    <property type="term" value="F:hydrolase activity"/>
    <property type="evidence" value="ECO:0007669"/>
    <property type="project" value="UniProtKB-KW"/>
</dbReference>
<dbReference type="OMA" id="GYPNLIW"/>
<dbReference type="STRING" id="701091.M2T3F1"/>
<dbReference type="OrthoDB" id="428260at2759"/>
<dbReference type="EMBL" id="KB445575">
    <property type="protein sequence ID" value="EMD92095.1"/>
    <property type="molecule type" value="Genomic_DNA"/>
</dbReference>
<evidence type="ECO:0000256" key="2">
    <source>
        <dbReference type="ARBA" id="ARBA00022801"/>
    </source>
</evidence>
<dbReference type="InterPro" id="IPR012338">
    <property type="entry name" value="Beta-lactam/transpept-like"/>
</dbReference>
<dbReference type="InterPro" id="IPR050789">
    <property type="entry name" value="Diverse_Enzym_Activities"/>
</dbReference>
<feature type="domain" description="Beta-lactamase-related" evidence="3">
    <location>
        <begin position="5"/>
        <end position="374"/>
    </location>
</feature>
<dbReference type="SUPFAM" id="SSF56601">
    <property type="entry name" value="beta-lactamase/transpeptidase-like"/>
    <property type="match status" value="1"/>
</dbReference>
<comment type="similarity">
    <text evidence="1">Belongs to the class-A beta-lactamase family.</text>
</comment>
<dbReference type="PANTHER" id="PTHR43283">
    <property type="entry name" value="BETA-LACTAMASE-RELATED"/>
    <property type="match status" value="1"/>
</dbReference>
<dbReference type="Gene3D" id="3.40.710.10">
    <property type="entry name" value="DD-peptidase/beta-lactamase superfamily"/>
    <property type="match status" value="1"/>
</dbReference>
<dbReference type="AlphaFoldDB" id="M2T3F1"/>
<reference evidence="4 5" key="1">
    <citation type="journal article" date="2012" name="PLoS Pathog.">
        <title>Diverse lifestyles and strategies of plant pathogenesis encoded in the genomes of eighteen Dothideomycetes fungi.</title>
        <authorList>
            <person name="Ohm R.A."/>
            <person name="Feau N."/>
            <person name="Henrissat B."/>
            <person name="Schoch C.L."/>
            <person name="Horwitz B.A."/>
            <person name="Barry K.W."/>
            <person name="Condon B.J."/>
            <person name="Copeland A.C."/>
            <person name="Dhillon B."/>
            <person name="Glaser F."/>
            <person name="Hesse C.N."/>
            <person name="Kosti I."/>
            <person name="LaButti K."/>
            <person name="Lindquist E.A."/>
            <person name="Lucas S."/>
            <person name="Salamov A.A."/>
            <person name="Bradshaw R.E."/>
            <person name="Ciuffetti L."/>
            <person name="Hamelin R.C."/>
            <person name="Kema G.H.J."/>
            <person name="Lawrence C."/>
            <person name="Scott J.A."/>
            <person name="Spatafora J.W."/>
            <person name="Turgeon B.G."/>
            <person name="de Wit P.J.G.M."/>
            <person name="Zhong S."/>
            <person name="Goodwin S.B."/>
            <person name="Grigoriev I.V."/>
        </authorList>
    </citation>
    <scope>NUCLEOTIDE SEQUENCE [LARGE SCALE GENOMIC DNA]</scope>
    <source>
        <strain evidence="5">C5 / ATCC 48332 / race O</strain>
    </source>
</reference>
<name>M2T3F1_COCH5</name>
<evidence type="ECO:0000313" key="4">
    <source>
        <dbReference type="EMBL" id="EMD92095.1"/>
    </source>
</evidence>
<evidence type="ECO:0000313" key="5">
    <source>
        <dbReference type="Proteomes" id="UP000016936"/>
    </source>
</evidence>
<dbReference type="eggNOG" id="ENOG502S4UR">
    <property type="taxonomic scope" value="Eukaryota"/>
</dbReference>
<reference evidence="5" key="2">
    <citation type="journal article" date="2013" name="PLoS Genet.">
        <title>Comparative genome structure, secondary metabolite, and effector coding capacity across Cochliobolus pathogens.</title>
        <authorList>
            <person name="Condon B.J."/>
            <person name="Leng Y."/>
            <person name="Wu D."/>
            <person name="Bushley K.E."/>
            <person name="Ohm R.A."/>
            <person name="Otillar R."/>
            <person name="Martin J."/>
            <person name="Schackwitz W."/>
            <person name="Grimwood J."/>
            <person name="MohdZainudin N."/>
            <person name="Xue C."/>
            <person name="Wang R."/>
            <person name="Manning V.A."/>
            <person name="Dhillon B."/>
            <person name="Tu Z.J."/>
            <person name="Steffenson B.J."/>
            <person name="Salamov A."/>
            <person name="Sun H."/>
            <person name="Lowry S."/>
            <person name="LaButti K."/>
            <person name="Han J."/>
            <person name="Copeland A."/>
            <person name="Lindquist E."/>
            <person name="Barry K."/>
            <person name="Schmutz J."/>
            <person name="Baker S.E."/>
            <person name="Ciuffetti L.M."/>
            <person name="Grigoriev I.V."/>
            <person name="Zhong S."/>
            <person name="Turgeon B.G."/>
        </authorList>
    </citation>
    <scope>NUCLEOTIDE SEQUENCE [LARGE SCALE GENOMIC DNA]</scope>
    <source>
        <strain evidence="5">C5 / ATCC 48332 / race O</strain>
    </source>
</reference>
<proteinExistence type="inferred from homology"/>
<evidence type="ECO:0000256" key="1">
    <source>
        <dbReference type="ARBA" id="ARBA00009009"/>
    </source>
</evidence>
<dbReference type="Pfam" id="PF00144">
    <property type="entry name" value="Beta-lactamase"/>
    <property type="match status" value="1"/>
</dbReference>
<keyword evidence="2" id="KW-0378">Hydrolase</keyword>
<sequence>MADFEKAINDAIAAEEIPGCAVLATNRDGTFKYSKAFGKVSMKPENNKPMQLDTVMWIASCTKLMTSISAMQLVERGVISLDDPVYKHIPELESRTVIKGFTDAGAPIEEKHTKPITLRHLLSHSSGLGYEFINPVIEAWLKYHNRPSASSGSVSERFFYPLTFEPGESWAYGVGIDYAGLLIERATGQSLEDYMKANLWGPLGIKDMTFFPSKRPDLAARMADMTARDPASGKLVDFAAPLPVHDSEGKEVTSCFGGQGVYASMEEYAKVLKALLEADQGGEGKILKKESVEELFKAQLGDKSREALMAVLENKEAFNPMGGLPFGVPKDHTLAGIVLLDDGSNGYKAGTVIWGGYPNIIWWVDRKTGLCGIYGGQVVPPGDVKVGGLQLKFEAAMYERLAKERA</sequence>
<dbReference type="PANTHER" id="PTHR43283:SF17">
    <property type="entry name" value="(LOVD), PUTATIVE (AFU_ORTHOLOGUE AFUA_5G00920)-RELATED"/>
    <property type="match status" value="1"/>
</dbReference>
<accession>M2T3F1</accession>
<gene>
    <name evidence="4" type="ORF">COCHEDRAFT_1173658</name>
</gene>
<keyword evidence="5" id="KW-1185">Reference proteome</keyword>